<feature type="region of interest" description="Disordered" evidence="1">
    <location>
        <begin position="1"/>
        <end position="60"/>
    </location>
</feature>
<evidence type="ECO:0000256" key="1">
    <source>
        <dbReference type="SAM" id="MobiDB-lite"/>
    </source>
</evidence>
<proteinExistence type="predicted"/>
<dbReference type="EMBL" id="BSVB01000001">
    <property type="protein sequence ID" value="GMA96880.1"/>
    <property type="molecule type" value="Genomic_DNA"/>
</dbReference>
<gene>
    <name evidence="2" type="ORF">GCM10025881_37040</name>
</gene>
<reference evidence="3" key="1">
    <citation type="journal article" date="2019" name="Int. J. Syst. Evol. Microbiol.">
        <title>The Global Catalogue of Microorganisms (GCM) 10K type strain sequencing project: providing services to taxonomists for standard genome sequencing and annotation.</title>
        <authorList>
            <consortium name="The Broad Institute Genomics Platform"/>
            <consortium name="The Broad Institute Genome Sequencing Center for Infectious Disease"/>
            <person name="Wu L."/>
            <person name="Ma J."/>
        </authorList>
    </citation>
    <scope>NUCLEOTIDE SEQUENCE [LARGE SCALE GENOMIC DNA]</scope>
    <source>
        <strain evidence="3">NBRC 108894</strain>
    </source>
</reference>
<feature type="compositionally biased region" description="Basic and acidic residues" evidence="1">
    <location>
        <begin position="13"/>
        <end position="49"/>
    </location>
</feature>
<keyword evidence="3" id="KW-1185">Reference proteome</keyword>
<dbReference type="Proteomes" id="UP001157034">
    <property type="component" value="Unassembled WGS sequence"/>
</dbReference>
<sequence length="60" mass="6365">MPAPRGQRGEAQAVHEHDHGVIDGREAESRAASAERVEASGEHIGEPEPVRPASGESGRR</sequence>
<evidence type="ECO:0000313" key="3">
    <source>
        <dbReference type="Proteomes" id="UP001157034"/>
    </source>
</evidence>
<evidence type="ECO:0000313" key="2">
    <source>
        <dbReference type="EMBL" id="GMA96880.1"/>
    </source>
</evidence>
<name>A0ABQ6KE26_9MICO</name>
<organism evidence="2 3">
    <name type="scientific">Pseudolysinimonas kribbensis</name>
    <dbReference type="NCBI Taxonomy" id="433641"/>
    <lineage>
        <taxon>Bacteria</taxon>
        <taxon>Bacillati</taxon>
        <taxon>Actinomycetota</taxon>
        <taxon>Actinomycetes</taxon>
        <taxon>Micrococcales</taxon>
        <taxon>Microbacteriaceae</taxon>
        <taxon>Pseudolysinimonas</taxon>
    </lineage>
</organism>
<protein>
    <submittedName>
        <fullName evidence="2">Uncharacterized protein</fullName>
    </submittedName>
</protein>
<accession>A0ABQ6KE26</accession>
<comment type="caution">
    <text evidence="2">The sequence shown here is derived from an EMBL/GenBank/DDBJ whole genome shotgun (WGS) entry which is preliminary data.</text>
</comment>